<dbReference type="Pfam" id="PF07978">
    <property type="entry name" value="NIPSNAP"/>
    <property type="match status" value="1"/>
</dbReference>
<evidence type="ECO:0000313" key="4">
    <source>
        <dbReference type="EMBL" id="KAI9638889.1"/>
    </source>
</evidence>
<dbReference type="InterPro" id="IPR051557">
    <property type="entry name" value="NipSnap_domain"/>
</dbReference>
<dbReference type="InterPro" id="IPR011008">
    <property type="entry name" value="Dimeric_a/b-barrel"/>
</dbReference>
<dbReference type="SUPFAM" id="SSF54909">
    <property type="entry name" value="Dimeric alpha+beta barrel"/>
    <property type="match status" value="2"/>
</dbReference>
<dbReference type="GO" id="GO:0005739">
    <property type="term" value="C:mitochondrion"/>
    <property type="evidence" value="ECO:0007669"/>
    <property type="project" value="TreeGrafter"/>
</dbReference>
<evidence type="ECO:0000313" key="5">
    <source>
        <dbReference type="Proteomes" id="UP001164286"/>
    </source>
</evidence>
<evidence type="ECO:0000256" key="1">
    <source>
        <dbReference type="ARBA" id="ARBA00005291"/>
    </source>
</evidence>
<dbReference type="FunFam" id="3.30.70.100:FF:000004">
    <property type="entry name" value="NIPSNAP family protein"/>
    <property type="match status" value="1"/>
</dbReference>
<name>A0AA38HH33_9TREE</name>
<comment type="similarity">
    <text evidence="1">Belongs to the NipSnap family.</text>
</comment>
<dbReference type="RefSeq" id="XP_052948666.1">
    <property type="nucleotide sequence ID" value="XM_053091768.1"/>
</dbReference>
<dbReference type="GO" id="GO:0000423">
    <property type="term" value="P:mitophagy"/>
    <property type="evidence" value="ECO:0007669"/>
    <property type="project" value="UniProtKB-ARBA"/>
</dbReference>
<evidence type="ECO:0000259" key="3">
    <source>
        <dbReference type="Pfam" id="PF07978"/>
    </source>
</evidence>
<dbReference type="PANTHER" id="PTHR21017:SF17">
    <property type="entry name" value="PROTEIN NIPSNAP"/>
    <property type="match status" value="1"/>
</dbReference>
<dbReference type="InterPro" id="IPR012577">
    <property type="entry name" value="NIPSNAP"/>
</dbReference>
<feature type="region of interest" description="Disordered" evidence="2">
    <location>
        <begin position="1"/>
        <end position="20"/>
    </location>
</feature>
<keyword evidence="5" id="KW-1185">Reference proteome</keyword>
<dbReference type="AlphaFoldDB" id="A0AA38HH33"/>
<dbReference type="Gene3D" id="3.30.70.100">
    <property type="match status" value="2"/>
</dbReference>
<comment type="caution">
    <text evidence="4">The sequence shown here is derived from an EMBL/GenBank/DDBJ whole genome shotgun (WGS) entry which is preliminary data.</text>
</comment>
<dbReference type="Proteomes" id="UP001164286">
    <property type="component" value="Unassembled WGS sequence"/>
</dbReference>
<proteinExistence type="inferred from homology"/>
<dbReference type="EMBL" id="JAKWFO010000002">
    <property type="protein sequence ID" value="KAI9638889.1"/>
    <property type="molecule type" value="Genomic_DNA"/>
</dbReference>
<organism evidence="4 5">
    <name type="scientific">Dioszegia hungarica</name>
    <dbReference type="NCBI Taxonomy" id="4972"/>
    <lineage>
        <taxon>Eukaryota</taxon>
        <taxon>Fungi</taxon>
        <taxon>Dikarya</taxon>
        <taxon>Basidiomycota</taxon>
        <taxon>Agaricomycotina</taxon>
        <taxon>Tremellomycetes</taxon>
        <taxon>Tremellales</taxon>
        <taxon>Bulleribasidiaceae</taxon>
        <taxon>Dioszegia</taxon>
    </lineage>
</organism>
<reference evidence="4" key="1">
    <citation type="journal article" date="2022" name="G3 (Bethesda)">
        <title>High quality genome of the basidiomycete yeast Dioszegia hungarica PDD-24b-2 isolated from cloud water.</title>
        <authorList>
            <person name="Jarrige D."/>
            <person name="Haridas S."/>
            <person name="Bleykasten-Grosshans C."/>
            <person name="Joly M."/>
            <person name="Nadalig T."/>
            <person name="Sancelme M."/>
            <person name="Vuilleumier S."/>
            <person name="Grigoriev I.V."/>
            <person name="Amato P."/>
            <person name="Bringel F."/>
        </authorList>
    </citation>
    <scope>NUCLEOTIDE SEQUENCE</scope>
    <source>
        <strain evidence="4">PDD-24b-2</strain>
    </source>
</reference>
<protein>
    <recommendedName>
        <fullName evidence="3">NIPSNAP domain-containing protein</fullName>
    </recommendedName>
</protein>
<sequence>MSIRTLAQPMSRSLAQAGKKSVPATFRAFSTSQAVRAETPPEDDPKKGGKTFWSALLYGSAAAKSEGLTAPKSAAAAQAHSKLIGRGKYVHEVVTHHIHPAAREAYLAAADKYYRALLARAPEFGGIKVTGAWEVVVGSVGEFVHIFEYEGYKGFDEAQARFRGDEEMASLQAALLPHLQSRQHQLVSEFSFWPSSPPRDSGFKDGGVFEMRTYRLHPGKLLEWENAWRRGLEARRRFVSPVGAFFSQVGQLHEVHHIWQYPDMETRKATREQAWSVGTWSDTVQETVKLTRDMKTSILKPLAWSPLR</sequence>
<evidence type="ECO:0000256" key="2">
    <source>
        <dbReference type="SAM" id="MobiDB-lite"/>
    </source>
</evidence>
<dbReference type="GeneID" id="77730973"/>
<dbReference type="PANTHER" id="PTHR21017">
    <property type="entry name" value="NIPSNAP-RELATED"/>
    <property type="match status" value="1"/>
</dbReference>
<gene>
    <name evidence="4" type="ORF">MKK02DRAFT_41916</name>
</gene>
<accession>A0AA38HH33</accession>
<feature type="domain" description="NIPSNAP" evidence="3">
    <location>
        <begin position="209"/>
        <end position="306"/>
    </location>
</feature>